<gene>
    <name evidence="3" type="ordered locus">FraEuI1c_0506</name>
</gene>
<evidence type="ECO:0000259" key="2">
    <source>
        <dbReference type="Pfam" id="PF01882"/>
    </source>
</evidence>
<evidence type="ECO:0000313" key="3">
    <source>
        <dbReference type="EMBL" id="ADP78589.1"/>
    </source>
</evidence>
<protein>
    <recommendedName>
        <fullName evidence="2">DUF58 domain-containing protein</fullName>
    </recommendedName>
</protein>
<dbReference type="OrthoDB" id="9776116at2"/>
<evidence type="ECO:0000256" key="1">
    <source>
        <dbReference type="SAM" id="Phobius"/>
    </source>
</evidence>
<feature type="transmembrane region" description="Helical" evidence="1">
    <location>
        <begin position="35"/>
        <end position="58"/>
    </location>
</feature>
<keyword evidence="1" id="KW-1133">Transmembrane helix</keyword>
<dbReference type="Proteomes" id="UP000002484">
    <property type="component" value="Chromosome"/>
</dbReference>
<dbReference type="InParanoid" id="E3JB59"/>
<feature type="domain" description="DUF58" evidence="2">
    <location>
        <begin position="238"/>
        <end position="381"/>
    </location>
</feature>
<dbReference type="HOGENOM" id="CLU_026152_4_0_11"/>
<sequence length="492" mass="50637">MPSTGVAAVALSADGLALGGPAAAPKEAPEQRPTVVTRVTPLGVGVLATAVVLAAGAFVLRYAELAALAAAALAALLIAAFAVARRPRLRATLRVGPAGVPRGEPATLVVELRNPHRRPSPRVRVEIPWSHGARGAVPAAGAAGTIVVDVRRLDGASSRAVELPLDTQRRGVVGFGPVLVRRSDPFGLISSATWLAAADVLRVRPRAVPLGAPPAAPARDPDGRTADGAAGGVIFHGLREYVSGEDLRFVHWPSSARTGVLMVREHVEPSEPASTVVLDTRPAAYPPGEVGADTFEEAVDVAASVLLGCARESLGVVLLTTAGVRRSGRGRAPETYALLDDLAEVDLDPAGTLDVLGTVRRGGVGTLVVVTGGFDDGQLRAVAPVVHRFGQVVVVRVGARSLAAARARSRRTPADRPRLRRASSAPDAATLLGRFDLIGRPSEIGTSVAGRLRVVDIPDAARLAEVWPVGSRGRAAGVRSNARAGYFGGGAV</sequence>
<dbReference type="RefSeq" id="WP_013421711.1">
    <property type="nucleotide sequence ID" value="NC_014666.1"/>
</dbReference>
<evidence type="ECO:0000313" key="4">
    <source>
        <dbReference type="Proteomes" id="UP000002484"/>
    </source>
</evidence>
<dbReference type="AlphaFoldDB" id="E3JB59"/>
<dbReference type="Pfam" id="PF01882">
    <property type="entry name" value="DUF58"/>
    <property type="match status" value="1"/>
</dbReference>
<keyword evidence="4" id="KW-1185">Reference proteome</keyword>
<dbReference type="eggNOG" id="COG1721">
    <property type="taxonomic scope" value="Bacteria"/>
</dbReference>
<organism evidence="3 4">
    <name type="scientific">Pseudofrankia inefficax (strain DSM 45817 / CECT 9037 / DDB 130130 / EuI1c)</name>
    <name type="common">Frankia inefficax</name>
    <dbReference type="NCBI Taxonomy" id="298654"/>
    <lineage>
        <taxon>Bacteria</taxon>
        <taxon>Bacillati</taxon>
        <taxon>Actinomycetota</taxon>
        <taxon>Actinomycetes</taxon>
        <taxon>Frankiales</taxon>
        <taxon>Frankiaceae</taxon>
        <taxon>Pseudofrankia</taxon>
    </lineage>
</organism>
<dbReference type="InterPro" id="IPR002881">
    <property type="entry name" value="DUF58"/>
</dbReference>
<name>E3JB59_PSEI1</name>
<dbReference type="PANTHER" id="PTHR34351:SF1">
    <property type="entry name" value="SLR1927 PROTEIN"/>
    <property type="match status" value="1"/>
</dbReference>
<keyword evidence="1" id="KW-0812">Transmembrane</keyword>
<keyword evidence="1" id="KW-0472">Membrane</keyword>
<accession>E3JB59</accession>
<dbReference type="PANTHER" id="PTHR34351">
    <property type="entry name" value="SLR1927 PROTEIN-RELATED"/>
    <property type="match status" value="1"/>
</dbReference>
<dbReference type="EMBL" id="CP002299">
    <property type="protein sequence ID" value="ADP78589.1"/>
    <property type="molecule type" value="Genomic_DNA"/>
</dbReference>
<dbReference type="KEGG" id="fri:FraEuI1c_0506"/>
<reference evidence="3 4" key="1">
    <citation type="submission" date="2010-10" db="EMBL/GenBank/DDBJ databases">
        <title>Complete sequence of Frankia sp. EuI1c.</title>
        <authorList>
            <consortium name="US DOE Joint Genome Institute"/>
            <person name="Lucas S."/>
            <person name="Copeland A."/>
            <person name="Lapidus A."/>
            <person name="Cheng J.-F."/>
            <person name="Bruce D."/>
            <person name="Goodwin L."/>
            <person name="Pitluck S."/>
            <person name="Chertkov O."/>
            <person name="Detter J.C."/>
            <person name="Han C."/>
            <person name="Tapia R."/>
            <person name="Land M."/>
            <person name="Hauser L."/>
            <person name="Jeffries C."/>
            <person name="Kyrpides N."/>
            <person name="Ivanova N."/>
            <person name="Mikhailova N."/>
            <person name="Beauchemin N."/>
            <person name="Sen A."/>
            <person name="Sur S.A."/>
            <person name="Gtari M."/>
            <person name="Wall L."/>
            <person name="Tisa L."/>
            <person name="Woyke T."/>
        </authorList>
    </citation>
    <scope>NUCLEOTIDE SEQUENCE [LARGE SCALE GENOMIC DNA]</scope>
    <source>
        <strain evidence="4">DSM 45817 / CECT 9037 / EuI1c</strain>
    </source>
</reference>
<proteinExistence type="predicted"/>
<dbReference type="STRING" id="298654.FraEuI1c_0506"/>
<feature type="transmembrane region" description="Helical" evidence="1">
    <location>
        <begin position="65"/>
        <end position="84"/>
    </location>
</feature>